<evidence type="ECO:0000313" key="4">
    <source>
        <dbReference type="Proteomes" id="UP001295740"/>
    </source>
</evidence>
<reference evidence="3" key="1">
    <citation type="submission" date="2023-10" db="EMBL/GenBank/DDBJ databases">
        <authorList>
            <person name="Hackl T."/>
        </authorList>
    </citation>
    <scope>NUCLEOTIDE SEQUENCE</scope>
</reference>
<evidence type="ECO:0000313" key="3">
    <source>
        <dbReference type="EMBL" id="CAJ2507867.1"/>
    </source>
</evidence>
<dbReference type="Pfam" id="PF07859">
    <property type="entry name" value="Abhydrolase_3"/>
    <property type="match status" value="1"/>
</dbReference>
<dbReference type="GO" id="GO:0016787">
    <property type="term" value="F:hydrolase activity"/>
    <property type="evidence" value="ECO:0007669"/>
    <property type="project" value="UniProtKB-KW"/>
</dbReference>
<accession>A0AAI8VNI8</accession>
<dbReference type="PANTHER" id="PTHR48081:SF8">
    <property type="entry name" value="ALPHA_BETA HYDROLASE FOLD-3 DOMAIN-CONTAINING PROTEIN-RELATED"/>
    <property type="match status" value="1"/>
</dbReference>
<gene>
    <name evidence="3" type="ORF">KHLLAP_LOCUS8335</name>
</gene>
<sequence>MAATSNADNKGHEALNPIHPSLVDRLDPAFVDLYNKHVANTPNKPIDLAVLRKVYSRLYSYGTAPAPEVGREWEAQVPGWSKYPGDIALRVYEPAGEKPSAGWPVHFDFHGGGWGLGDLETEAHICRHICSAAGVVVIDVDYRLVPEFPFPIGIEDCFAATRHCLAHAAEFGGINPAIVTLGGVSAGANIALVVNHLTRDAGIPVRGVVVGTPTIADLRPFAAAADCPFPSVREMEFAPTLNWARLKWFDKIKWDSIGEVDEKTKEERMRDVKWYADAATAPDWKGLADLTVIMTAECDPLRDEGEAYAKKVEKAGNKVVLKRFPAVPHPFYHMDTDLEQAREFIRDTCDYIKQCHT</sequence>
<proteinExistence type="predicted"/>
<evidence type="ECO:0000256" key="1">
    <source>
        <dbReference type="ARBA" id="ARBA00022801"/>
    </source>
</evidence>
<keyword evidence="1" id="KW-0378">Hydrolase</keyword>
<protein>
    <submittedName>
        <fullName evidence="3">Uu.00g090530.m01.CDS01</fullName>
    </submittedName>
</protein>
<dbReference type="InterPro" id="IPR050300">
    <property type="entry name" value="GDXG_lipolytic_enzyme"/>
</dbReference>
<dbReference type="InterPro" id="IPR029058">
    <property type="entry name" value="AB_hydrolase_fold"/>
</dbReference>
<feature type="domain" description="Alpha/beta hydrolase fold-3" evidence="2">
    <location>
        <begin position="108"/>
        <end position="332"/>
    </location>
</feature>
<dbReference type="Gene3D" id="3.40.50.1820">
    <property type="entry name" value="alpha/beta hydrolase"/>
    <property type="match status" value="1"/>
</dbReference>
<evidence type="ECO:0000259" key="2">
    <source>
        <dbReference type="Pfam" id="PF07859"/>
    </source>
</evidence>
<dbReference type="Proteomes" id="UP001295740">
    <property type="component" value="Unassembled WGS sequence"/>
</dbReference>
<dbReference type="AlphaFoldDB" id="A0AAI8VNI8"/>
<keyword evidence="4" id="KW-1185">Reference proteome</keyword>
<dbReference type="PANTHER" id="PTHR48081">
    <property type="entry name" value="AB HYDROLASE SUPERFAMILY PROTEIN C4A8.06C"/>
    <property type="match status" value="1"/>
</dbReference>
<dbReference type="InterPro" id="IPR013094">
    <property type="entry name" value="AB_hydrolase_3"/>
</dbReference>
<organism evidence="3 4">
    <name type="scientific">Anthostomella pinea</name>
    <dbReference type="NCBI Taxonomy" id="933095"/>
    <lineage>
        <taxon>Eukaryota</taxon>
        <taxon>Fungi</taxon>
        <taxon>Dikarya</taxon>
        <taxon>Ascomycota</taxon>
        <taxon>Pezizomycotina</taxon>
        <taxon>Sordariomycetes</taxon>
        <taxon>Xylariomycetidae</taxon>
        <taxon>Xylariales</taxon>
        <taxon>Xylariaceae</taxon>
        <taxon>Anthostomella</taxon>
    </lineage>
</organism>
<dbReference type="EMBL" id="CAUWAG010000010">
    <property type="protein sequence ID" value="CAJ2507867.1"/>
    <property type="molecule type" value="Genomic_DNA"/>
</dbReference>
<comment type="caution">
    <text evidence="3">The sequence shown here is derived from an EMBL/GenBank/DDBJ whole genome shotgun (WGS) entry which is preliminary data.</text>
</comment>
<name>A0AAI8VNI8_9PEZI</name>
<dbReference type="SUPFAM" id="SSF53474">
    <property type="entry name" value="alpha/beta-Hydrolases"/>
    <property type="match status" value="1"/>
</dbReference>